<sequence length="63" mass="6993">MRKVMDCREYPSEIGCTLTITGEEDEVMGAAVQHAVAVHGEEDTEEFRDALRGMLKPEVPQDA</sequence>
<organism evidence="1 2">
    <name type="scientific">Streptomyces vinaceus</name>
    <dbReference type="NCBI Taxonomy" id="1960"/>
    <lineage>
        <taxon>Bacteria</taxon>
        <taxon>Bacillati</taxon>
        <taxon>Actinomycetota</taxon>
        <taxon>Actinomycetes</taxon>
        <taxon>Kitasatosporales</taxon>
        <taxon>Streptomycetaceae</taxon>
        <taxon>Streptomyces</taxon>
    </lineage>
</organism>
<dbReference type="Pfam" id="PF06348">
    <property type="entry name" value="DUF1059"/>
    <property type="match status" value="1"/>
</dbReference>
<accession>A0A5J6J672</accession>
<gene>
    <name evidence="1" type="ORF">CP980_17655</name>
</gene>
<evidence type="ECO:0000313" key="2">
    <source>
        <dbReference type="Proteomes" id="UP000325563"/>
    </source>
</evidence>
<reference evidence="1 2" key="1">
    <citation type="submission" date="2017-09" db="EMBL/GenBank/DDBJ databases">
        <authorList>
            <person name="Lee N."/>
            <person name="Cho B.-K."/>
        </authorList>
    </citation>
    <scope>NUCLEOTIDE SEQUENCE [LARGE SCALE GENOMIC DNA]</scope>
    <source>
        <strain evidence="1 2">ATCC 27476</strain>
    </source>
</reference>
<dbReference type="InterPro" id="IPR009409">
    <property type="entry name" value="DUF1059"/>
</dbReference>
<evidence type="ECO:0000313" key="1">
    <source>
        <dbReference type="EMBL" id="QEV46687.1"/>
    </source>
</evidence>
<dbReference type="RefSeq" id="WP_132761414.1">
    <property type="nucleotide sequence ID" value="NZ_BNBW01000021.1"/>
</dbReference>
<protein>
    <submittedName>
        <fullName evidence="1">DUF1059 domain-containing protein</fullName>
    </submittedName>
</protein>
<dbReference type="EMBL" id="CP023692">
    <property type="protein sequence ID" value="QEV46687.1"/>
    <property type="molecule type" value="Genomic_DNA"/>
</dbReference>
<dbReference type="Proteomes" id="UP000325563">
    <property type="component" value="Chromosome"/>
</dbReference>
<keyword evidence="2" id="KW-1185">Reference proteome</keyword>
<name>A0A5J6J672_STRVI</name>
<dbReference type="GeneID" id="95612368"/>
<dbReference type="KEGG" id="svn:CP980_17655"/>
<dbReference type="AlphaFoldDB" id="A0A5J6J672"/>
<proteinExistence type="predicted"/>